<organism evidence="3 4">
    <name type="scientific">Geranomyces variabilis</name>
    <dbReference type="NCBI Taxonomy" id="109894"/>
    <lineage>
        <taxon>Eukaryota</taxon>
        <taxon>Fungi</taxon>
        <taxon>Fungi incertae sedis</taxon>
        <taxon>Chytridiomycota</taxon>
        <taxon>Chytridiomycota incertae sedis</taxon>
        <taxon>Chytridiomycetes</taxon>
        <taxon>Spizellomycetales</taxon>
        <taxon>Powellomycetaceae</taxon>
        <taxon>Geranomyces</taxon>
    </lineage>
</organism>
<dbReference type="AlphaFoldDB" id="A0AAD5TRE5"/>
<gene>
    <name evidence="3" type="ORF">HDU87_003983</name>
</gene>
<proteinExistence type="inferred from homology"/>
<dbReference type="GO" id="GO:0003824">
    <property type="term" value="F:catalytic activity"/>
    <property type="evidence" value="ECO:0007669"/>
    <property type="project" value="InterPro"/>
</dbReference>
<dbReference type="Gene3D" id="3.90.1300.10">
    <property type="entry name" value="Amidase signature (AS) domain"/>
    <property type="match status" value="1"/>
</dbReference>
<name>A0AAD5TRE5_9FUNG</name>
<reference evidence="3" key="1">
    <citation type="submission" date="2020-05" db="EMBL/GenBank/DDBJ databases">
        <title>Phylogenomic resolution of chytrid fungi.</title>
        <authorList>
            <person name="Stajich J.E."/>
            <person name="Amses K."/>
            <person name="Simmons R."/>
            <person name="Seto K."/>
            <person name="Myers J."/>
            <person name="Bonds A."/>
            <person name="Quandt C.A."/>
            <person name="Barry K."/>
            <person name="Liu P."/>
            <person name="Grigoriev I."/>
            <person name="Longcore J.E."/>
            <person name="James T.Y."/>
        </authorList>
    </citation>
    <scope>NUCLEOTIDE SEQUENCE</scope>
    <source>
        <strain evidence="3">JEL0379</strain>
    </source>
</reference>
<comment type="caution">
    <text evidence="3">The sequence shown here is derived from an EMBL/GenBank/DDBJ whole genome shotgun (WGS) entry which is preliminary data.</text>
</comment>
<feature type="domain" description="Amidase" evidence="2">
    <location>
        <begin position="134"/>
        <end position="387"/>
    </location>
</feature>
<protein>
    <recommendedName>
        <fullName evidence="2">Amidase domain-containing protein</fullName>
    </recommendedName>
</protein>
<dbReference type="PANTHER" id="PTHR11895">
    <property type="entry name" value="TRANSAMIDASE"/>
    <property type="match status" value="1"/>
</dbReference>
<dbReference type="Pfam" id="PF01425">
    <property type="entry name" value="Amidase"/>
    <property type="match status" value="1"/>
</dbReference>
<sequence length="388" mass="39846">MPHNPDPNGYNLHALVSPAASGWTLRLLAFVIEHLGSIFGLSRKIARDSNLFSLRHRGFLDLPTYYPIVAPDAGQGALANAADLNAKADALATAGLAVHGRIFRSVADFRDAYKEGRATPVDVAEAVINAIAAGNESHSPPLLAVIKHDSSDLRLQAKESLARHKAGKTLSVLDGVPIAVKDELDVLGYETSVGTNFISIKPTKDAHSVGLLRAAGALIIGKANMHEIGIDVTNANPWTGIPRNPYAPGRVTGGSSGGSAAAVAAGLCPIAVGADGGGSIRIPAAFCGIFGLKPTAGRVSETGSFPLAPTVGVAGPIAATAADLAVAYAVMAGPDPLDPNTMVQPPVVLPDAGDKGVKGLRIGVYKPYFEHAEPAVVAACRALLDELV</sequence>
<dbReference type="EMBL" id="JADGJQ010000003">
    <property type="protein sequence ID" value="KAJ3184582.1"/>
    <property type="molecule type" value="Genomic_DNA"/>
</dbReference>
<dbReference type="InterPro" id="IPR000120">
    <property type="entry name" value="Amidase"/>
</dbReference>
<dbReference type="PANTHER" id="PTHR11895:SF67">
    <property type="entry name" value="AMIDASE DOMAIN-CONTAINING PROTEIN"/>
    <property type="match status" value="1"/>
</dbReference>
<keyword evidence="4" id="KW-1185">Reference proteome</keyword>
<dbReference type="Proteomes" id="UP001212152">
    <property type="component" value="Unassembled WGS sequence"/>
</dbReference>
<dbReference type="InterPro" id="IPR036928">
    <property type="entry name" value="AS_sf"/>
</dbReference>
<dbReference type="SUPFAM" id="SSF75304">
    <property type="entry name" value="Amidase signature (AS) enzymes"/>
    <property type="match status" value="1"/>
</dbReference>
<evidence type="ECO:0000313" key="4">
    <source>
        <dbReference type="Proteomes" id="UP001212152"/>
    </source>
</evidence>
<dbReference type="PROSITE" id="PS00571">
    <property type="entry name" value="AMIDASES"/>
    <property type="match status" value="1"/>
</dbReference>
<dbReference type="InterPro" id="IPR020556">
    <property type="entry name" value="Amidase_CS"/>
</dbReference>
<comment type="similarity">
    <text evidence="1">Belongs to the amidase family.</text>
</comment>
<dbReference type="InterPro" id="IPR023631">
    <property type="entry name" value="Amidase_dom"/>
</dbReference>
<evidence type="ECO:0000313" key="3">
    <source>
        <dbReference type="EMBL" id="KAJ3184582.1"/>
    </source>
</evidence>
<accession>A0AAD5TRE5</accession>
<evidence type="ECO:0000259" key="2">
    <source>
        <dbReference type="Pfam" id="PF01425"/>
    </source>
</evidence>
<evidence type="ECO:0000256" key="1">
    <source>
        <dbReference type="ARBA" id="ARBA00009199"/>
    </source>
</evidence>